<dbReference type="FunFam" id="3.90.226.10:FF:000024">
    <property type="entry name" value="Delta3,5-delta2,4-dienoyl-CoA isomerase"/>
    <property type="match status" value="1"/>
</dbReference>
<dbReference type="SUPFAM" id="SSF52096">
    <property type="entry name" value="ClpP/crotonase"/>
    <property type="match status" value="1"/>
</dbReference>
<keyword evidence="8 13" id="KW-0413">Isomerase</keyword>
<dbReference type="PANTHER" id="PTHR43149">
    <property type="entry name" value="ENOYL-COA HYDRATASE"/>
    <property type="match status" value="1"/>
</dbReference>
<dbReference type="PANTHER" id="PTHR43149:SF1">
    <property type="entry name" value="DELTA(3,5)-DELTA(2,4)-DIENOYL-COA ISOMERASE, MITOCHONDRIAL"/>
    <property type="match status" value="1"/>
</dbReference>
<protein>
    <recommendedName>
        <fullName evidence="12">Delta(3,5)-Delta(2,4)-dienoyl-CoA isomerase, mitochondrial</fullName>
    </recommendedName>
</protein>
<keyword evidence="7" id="KW-0576">Peroxisome</keyword>
<dbReference type="OMA" id="FQEACWA"/>
<dbReference type="UniPathway" id="UPA00659"/>
<dbReference type="eggNOG" id="KOG1681">
    <property type="taxonomic scope" value="Eukaryota"/>
</dbReference>
<evidence type="ECO:0000256" key="3">
    <source>
        <dbReference type="ARBA" id="ARBA00005254"/>
    </source>
</evidence>
<dbReference type="Gene3D" id="3.90.226.10">
    <property type="entry name" value="2-enoyl-CoA Hydratase, Chain A, domain 1"/>
    <property type="match status" value="1"/>
</dbReference>
<evidence type="ECO:0000313" key="16">
    <source>
        <dbReference type="WormBase" id="SRAE_X000057800"/>
    </source>
</evidence>
<evidence type="ECO:0000256" key="7">
    <source>
        <dbReference type="ARBA" id="ARBA00023140"/>
    </source>
</evidence>
<dbReference type="InterPro" id="IPR045002">
    <property type="entry name" value="Ech1-like"/>
</dbReference>
<comment type="catalytic activity">
    <reaction evidence="10">
        <text>(3E,5Z,8Z,11Z,14Z)-eicosapentaenoyl-CoA = (2E,4E,8Z,11Z,14Z)-eicosapentaenoyl-CoA</text>
        <dbReference type="Rhea" id="RHEA:45224"/>
        <dbReference type="ChEBI" id="CHEBI:85090"/>
        <dbReference type="ChEBI" id="CHEBI:85091"/>
    </reaction>
</comment>
<evidence type="ECO:0000256" key="5">
    <source>
        <dbReference type="ARBA" id="ARBA00022990"/>
    </source>
</evidence>
<dbReference type="WBParaSite" id="SRAE_X000057800.1">
    <property type="protein sequence ID" value="SRAE_X000057800.1"/>
    <property type="gene ID" value="WBGene00266137"/>
</dbReference>
<evidence type="ECO:0000256" key="6">
    <source>
        <dbReference type="ARBA" id="ARBA00023098"/>
    </source>
</evidence>
<dbReference type="EMBL" id="LN609530">
    <property type="protein sequence ID" value="CEF71251.1"/>
    <property type="molecule type" value="Genomic_DNA"/>
</dbReference>
<evidence type="ECO:0000313" key="15">
    <source>
        <dbReference type="WBParaSite" id="SRAE_X000057800.1"/>
    </source>
</evidence>
<reference evidence="15" key="2">
    <citation type="submission" date="2020-12" db="UniProtKB">
        <authorList>
            <consortium name="WormBaseParasite"/>
        </authorList>
    </citation>
    <scope>IDENTIFICATION</scope>
</reference>
<reference evidence="13 14" key="1">
    <citation type="submission" date="2014-09" db="EMBL/GenBank/DDBJ databases">
        <authorList>
            <person name="Martin A.A."/>
        </authorList>
    </citation>
    <scope>NUCLEOTIDE SEQUENCE</scope>
    <source>
        <strain evidence="14">ED321</strain>
        <strain evidence="13">ED321 Heterogonic</strain>
    </source>
</reference>
<organism evidence="13">
    <name type="scientific">Strongyloides ratti</name>
    <name type="common">Parasitic roundworm</name>
    <dbReference type="NCBI Taxonomy" id="34506"/>
    <lineage>
        <taxon>Eukaryota</taxon>
        <taxon>Metazoa</taxon>
        <taxon>Ecdysozoa</taxon>
        <taxon>Nematoda</taxon>
        <taxon>Chromadorea</taxon>
        <taxon>Rhabditida</taxon>
        <taxon>Tylenchina</taxon>
        <taxon>Panagrolaimomorpha</taxon>
        <taxon>Strongyloidoidea</taxon>
        <taxon>Strongyloididae</taxon>
        <taxon>Strongyloides</taxon>
    </lineage>
</organism>
<dbReference type="AlphaFoldDB" id="A0A090LNE6"/>
<dbReference type="STRING" id="34506.A0A090LNE6"/>
<evidence type="ECO:0000256" key="10">
    <source>
        <dbReference type="ARBA" id="ARBA00052809"/>
    </source>
</evidence>
<proteinExistence type="inferred from homology"/>
<dbReference type="GO" id="GO:0051750">
    <property type="term" value="F:delta(3,5)-delta(2,4)-dienoyl-CoA isomerase activity"/>
    <property type="evidence" value="ECO:0007669"/>
    <property type="project" value="TreeGrafter"/>
</dbReference>
<evidence type="ECO:0000256" key="9">
    <source>
        <dbReference type="ARBA" id="ARBA00051408"/>
    </source>
</evidence>
<keyword evidence="4" id="KW-0276">Fatty acid metabolism</keyword>
<name>A0A090LNE6_STRRB</name>
<evidence type="ECO:0000313" key="13">
    <source>
        <dbReference type="EMBL" id="CEF71251.1"/>
    </source>
</evidence>
<evidence type="ECO:0000256" key="1">
    <source>
        <dbReference type="ARBA" id="ARBA00004275"/>
    </source>
</evidence>
<evidence type="ECO:0000256" key="12">
    <source>
        <dbReference type="ARBA" id="ARBA00071021"/>
    </source>
</evidence>
<dbReference type="GeneID" id="36383631"/>
<dbReference type="RefSeq" id="XP_024510447.1">
    <property type="nucleotide sequence ID" value="XM_024644939.1"/>
</dbReference>
<gene>
    <name evidence="13 15 16" type="ORF">SRAE_X000057800</name>
</gene>
<dbReference type="Gene3D" id="1.10.12.10">
    <property type="entry name" value="Lyase 2-enoyl-coa Hydratase, Chain A, domain 2"/>
    <property type="match status" value="1"/>
</dbReference>
<dbReference type="InterPro" id="IPR029045">
    <property type="entry name" value="ClpP/crotonase-like_dom_sf"/>
</dbReference>
<evidence type="ECO:0000256" key="4">
    <source>
        <dbReference type="ARBA" id="ARBA00022832"/>
    </source>
</evidence>
<sequence length="278" mass="31073">MSLIYSFIKIERLPNFVTHVQLNRPKKFNALNIKLWKEIGDAFKMLTEDENTRVIVLSGNGKNFCAGIDLYDSQKLFNNPEMDDLDNARKSRKIRNTILELQSYFNVIEECLKPVIVVVHGLCIGAGVDMITACDIRFATTDAIFSVKEVDIGMAADVGTLNRLPKIVGNEGWIKEISFTGKNFTSDEGYKNGLIGHIYEDKETCLNKAIQLAQIIGEKSPVAVQGTKAILNYARDHTVKESLDYVANWNSSQLITNDLIESVGAFITKSGKPKYSKL</sequence>
<keyword evidence="14" id="KW-1185">Reference proteome</keyword>
<accession>A0A090LNE6</accession>
<evidence type="ECO:0000256" key="8">
    <source>
        <dbReference type="ARBA" id="ARBA00023235"/>
    </source>
</evidence>
<comment type="subcellular location">
    <subcellularLocation>
        <location evidence="1">Peroxisome</location>
    </subcellularLocation>
</comment>
<dbReference type="InterPro" id="IPR014748">
    <property type="entry name" value="Enoyl-CoA_hydra_C"/>
</dbReference>
<dbReference type="FunFam" id="1.10.12.10:FF:000004">
    <property type="entry name" value="Delta3,5-delta2,4-dienoyl-CoA isomerase"/>
    <property type="match status" value="1"/>
</dbReference>
<dbReference type="Pfam" id="PF00378">
    <property type="entry name" value="ECH_1"/>
    <property type="match status" value="1"/>
</dbReference>
<dbReference type="CTD" id="36383631"/>
<evidence type="ECO:0000313" key="14">
    <source>
        <dbReference type="Proteomes" id="UP000035682"/>
    </source>
</evidence>
<dbReference type="GO" id="GO:0005777">
    <property type="term" value="C:peroxisome"/>
    <property type="evidence" value="ECO:0007669"/>
    <property type="project" value="UniProtKB-SubCell"/>
</dbReference>
<dbReference type="WormBase" id="SRAE_X000057800">
    <property type="protein sequence ID" value="SRP06922"/>
    <property type="gene ID" value="WBGene00266137"/>
</dbReference>
<evidence type="ECO:0000256" key="11">
    <source>
        <dbReference type="ARBA" id="ARBA00055786"/>
    </source>
</evidence>
<keyword evidence="6" id="KW-0443">Lipid metabolism</keyword>
<keyword evidence="5" id="KW-0007">Acetylation</keyword>
<dbReference type="InterPro" id="IPR001753">
    <property type="entry name" value="Enoyl-CoA_hydra/iso"/>
</dbReference>
<dbReference type="OrthoDB" id="14970at2759"/>
<comment type="function">
    <text evidence="11">Isomerization of 3-trans,5-cis-dienoyl-CoA to 2-trans,4-trans-dienoyl-CoA.</text>
</comment>
<dbReference type="GO" id="GO:0005739">
    <property type="term" value="C:mitochondrion"/>
    <property type="evidence" value="ECO:0007669"/>
    <property type="project" value="TreeGrafter"/>
</dbReference>
<comment type="pathway">
    <text evidence="2">Lipid metabolism; fatty acid beta-oxidation.</text>
</comment>
<evidence type="ECO:0000256" key="2">
    <source>
        <dbReference type="ARBA" id="ARBA00005005"/>
    </source>
</evidence>
<comment type="similarity">
    <text evidence="3">Belongs to the enoyl-CoA hydratase/isomerase family.</text>
</comment>
<dbReference type="GO" id="GO:0006635">
    <property type="term" value="P:fatty acid beta-oxidation"/>
    <property type="evidence" value="ECO:0007669"/>
    <property type="project" value="UniProtKB-UniPathway"/>
</dbReference>
<dbReference type="CDD" id="cd06558">
    <property type="entry name" value="crotonase-like"/>
    <property type="match status" value="1"/>
</dbReference>
<comment type="catalytic activity">
    <reaction evidence="9">
        <text>(3E,5Z)-octadienoyl-CoA = (2E,4E)-octadienoyl-CoA</text>
        <dbReference type="Rhea" id="RHEA:45244"/>
        <dbReference type="ChEBI" id="CHEBI:62243"/>
        <dbReference type="ChEBI" id="CHEBI:85108"/>
    </reaction>
</comment>
<dbReference type="Proteomes" id="UP000035682">
    <property type="component" value="Unplaced"/>
</dbReference>